<gene>
    <name evidence="1" type="ORF">IAC68_00365</name>
</gene>
<reference evidence="1" key="1">
    <citation type="submission" date="2020-10" db="EMBL/GenBank/DDBJ databases">
        <authorList>
            <person name="Gilroy R."/>
        </authorList>
    </citation>
    <scope>NUCLEOTIDE SEQUENCE</scope>
    <source>
        <strain evidence="1">15467</strain>
    </source>
</reference>
<evidence type="ECO:0000313" key="2">
    <source>
        <dbReference type="Proteomes" id="UP000823635"/>
    </source>
</evidence>
<dbReference type="Pfam" id="PF12864">
    <property type="entry name" value="DUF3822"/>
    <property type="match status" value="1"/>
</dbReference>
<proteinExistence type="predicted"/>
<dbReference type="Gene3D" id="3.30.420.260">
    <property type="match status" value="1"/>
</dbReference>
<evidence type="ECO:0000313" key="1">
    <source>
        <dbReference type="EMBL" id="MBO8428373.1"/>
    </source>
</evidence>
<sequence>MMENCLDTRKFLLEPVDFYAPGHLKELFPPDETEEEACLELPQFNAILSYLKPKGSEMKPSVCKMLSQIPDIEDHNKIIMHLSRESNLLYIAAIEGKDRLLLLNCYPANEKNDILYYISMAARQVMFNPPITVLCSHEQLGKDETELLERYFQKVIVAQ</sequence>
<dbReference type="AlphaFoldDB" id="A0A9D9DIY7"/>
<accession>A0A9D9DIY7</accession>
<reference evidence="1" key="2">
    <citation type="journal article" date="2021" name="PeerJ">
        <title>Extensive microbial diversity within the chicken gut microbiome revealed by metagenomics and culture.</title>
        <authorList>
            <person name="Gilroy R."/>
            <person name="Ravi A."/>
            <person name="Getino M."/>
            <person name="Pursley I."/>
            <person name="Horton D.L."/>
            <person name="Alikhan N.F."/>
            <person name="Baker D."/>
            <person name="Gharbi K."/>
            <person name="Hall N."/>
            <person name="Watson M."/>
            <person name="Adriaenssens E.M."/>
            <person name="Foster-Nyarko E."/>
            <person name="Jarju S."/>
            <person name="Secka A."/>
            <person name="Antonio M."/>
            <person name="Oren A."/>
            <person name="Chaudhuri R.R."/>
            <person name="La Ragione R."/>
            <person name="Hildebrand F."/>
            <person name="Pallen M.J."/>
        </authorList>
    </citation>
    <scope>NUCLEOTIDE SEQUENCE</scope>
    <source>
        <strain evidence="1">15467</strain>
    </source>
</reference>
<comment type="caution">
    <text evidence="1">The sequence shown here is derived from an EMBL/GenBank/DDBJ whole genome shotgun (WGS) entry which is preliminary data.</text>
</comment>
<organism evidence="1 2">
    <name type="scientific">Candidatus Egerieousia excrementavium</name>
    <dbReference type="NCBI Taxonomy" id="2840778"/>
    <lineage>
        <taxon>Bacteria</taxon>
        <taxon>Pseudomonadati</taxon>
        <taxon>Bacteroidota</taxon>
        <taxon>Bacteroidia</taxon>
        <taxon>Bacteroidales</taxon>
        <taxon>Candidatus Egerieousia</taxon>
    </lineage>
</organism>
<dbReference type="EMBL" id="JADINB010000009">
    <property type="protein sequence ID" value="MBO8428373.1"/>
    <property type="molecule type" value="Genomic_DNA"/>
</dbReference>
<dbReference type="Proteomes" id="UP000823635">
    <property type="component" value="Unassembled WGS sequence"/>
</dbReference>
<name>A0A9D9DIY7_9BACT</name>
<dbReference type="InterPro" id="IPR024213">
    <property type="entry name" value="DUF3822"/>
</dbReference>
<protein>
    <submittedName>
        <fullName evidence="1">DUF3822 family protein</fullName>
    </submittedName>
</protein>